<organism evidence="1 2">
    <name type="scientific">Penicillium oxalicum (strain 114-2 / CGMCC 5302)</name>
    <name type="common">Penicillium decumbens</name>
    <dbReference type="NCBI Taxonomy" id="933388"/>
    <lineage>
        <taxon>Eukaryota</taxon>
        <taxon>Fungi</taxon>
        <taxon>Dikarya</taxon>
        <taxon>Ascomycota</taxon>
        <taxon>Pezizomycotina</taxon>
        <taxon>Eurotiomycetes</taxon>
        <taxon>Eurotiomycetidae</taxon>
        <taxon>Eurotiales</taxon>
        <taxon>Aspergillaceae</taxon>
        <taxon>Penicillium</taxon>
    </lineage>
</organism>
<sequence length="81" mass="8764">MEGLSRPATPFERYYDHVGRDGSPILSWDDEGMTVARIGGGGGAVVQYEEDQITTNTGARLVGESVRSRAGEILNQVHTLD</sequence>
<dbReference type="Proteomes" id="UP000019376">
    <property type="component" value="Unassembled WGS sequence"/>
</dbReference>
<dbReference type="EMBL" id="KB644415">
    <property type="protein sequence ID" value="EPS34695.1"/>
    <property type="molecule type" value="Genomic_DNA"/>
</dbReference>
<accession>S7ZVC1</accession>
<evidence type="ECO:0000313" key="1">
    <source>
        <dbReference type="EMBL" id="EPS34695.1"/>
    </source>
</evidence>
<dbReference type="HOGENOM" id="CLU_2574612_0_0_1"/>
<proteinExistence type="predicted"/>
<keyword evidence="2" id="KW-1185">Reference proteome</keyword>
<protein>
    <submittedName>
        <fullName evidence="1">Uncharacterized protein</fullName>
    </submittedName>
</protein>
<evidence type="ECO:0000313" key="2">
    <source>
        <dbReference type="Proteomes" id="UP000019376"/>
    </source>
</evidence>
<name>S7ZVC1_PENO1</name>
<reference evidence="1 2" key="1">
    <citation type="journal article" date="2013" name="PLoS ONE">
        <title>Genomic and secretomic analyses reveal unique features of the lignocellulolytic enzyme system of Penicillium decumbens.</title>
        <authorList>
            <person name="Liu G."/>
            <person name="Zhang L."/>
            <person name="Wei X."/>
            <person name="Zou G."/>
            <person name="Qin Y."/>
            <person name="Ma L."/>
            <person name="Li J."/>
            <person name="Zheng H."/>
            <person name="Wang S."/>
            <person name="Wang C."/>
            <person name="Xun L."/>
            <person name="Zhao G.-P."/>
            <person name="Zhou Z."/>
            <person name="Qu Y."/>
        </authorList>
    </citation>
    <scope>NUCLEOTIDE SEQUENCE [LARGE SCALE GENOMIC DNA]</scope>
    <source>
        <strain evidence="2">114-2 / CGMCC 5302</strain>
    </source>
</reference>
<dbReference type="AlphaFoldDB" id="S7ZVC1"/>
<gene>
    <name evidence="1" type="ORF">PDE_09659</name>
</gene>